<dbReference type="AlphaFoldDB" id="A0A6L9EEA4"/>
<dbReference type="PANTHER" id="PTHR43798:SF27">
    <property type="entry name" value="HYDROLASE ALPHA_BETA HYDROLASE FOLD FAMILY"/>
    <property type="match status" value="1"/>
</dbReference>
<comment type="caution">
    <text evidence="3">The sequence shown here is derived from an EMBL/GenBank/DDBJ whole genome shotgun (WGS) entry which is preliminary data.</text>
</comment>
<keyword evidence="3" id="KW-0378">Hydrolase</keyword>
<evidence type="ECO:0000313" key="3">
    <source>
        <dbReference type="EMBL" id="NAS12922.1"/>
    </source>
</evidence>
<dbReference type="PANTHER" id="PTHR43798">
    <property type="entry name" value="MONOACYLGLYCEROL LIPASE"/>
    <property type="match status" value="1"/>
</dbReference>
<keyword evidence="1" id="KW-0732">Signal</keyword>
<dbReference type="Pfam" id="PF00561">
    <property type="entry name" value="Abhydrolase_1"/>
    <property type="match status" value="1"/>
</dbReference>
<dbReference type="InterPro" id="IPR029058">
    <property type="entry name" value="AB_hydrolase_fold"/>
</dbReference>
<dbReference type="InterPro" id="IPR050266">
    <property type="entry name" value="AB_hydrolase_sf"/>
</dbReference>
<evidence type="ECO:0000313" key="4">
    <source>
        <dbReference type="Proteomes" id="UP000475249"/>
    </source>
</evidence>
<evidence type="ECO:0000259" key="2">
    <source>
        <dbReference type="Pfam" id="PF00561"/>
    </source>
</evidence>
<reference evidence="3 4" key="1">
    <citation type="submission" date="2020-01" db="EMBL/GenBank/DDBJ databases">
        <title>Bacteria diversity of Porities sp.</title>
        <authorList>
            <person name="Wang G."/>
        </authorList>
    </citation>
    <scope>NUCLEOTIDE SEQUENCE [LARGE SCALE GENOMIC DNA]</scope>
    <source>
        <strain evidence="3 4">R33</strain>
    </source>
</reference>
<keyword evidence="4" id="KW-1185">Reference proteome</keyword>
<accession>A0A6L9EEA4</accession>
<dbReference type="EMBL" id="WXYO01000006">
    <property type="protein sequence ID" value="NAS12922.1"/>
    <property type="molecule type" value="Genomic_DNA"/>
</dbReference>
<feature type="domain" description="AB hydrolase-1" evidence="2">
    <location>
        <begin position="117"/>
        <end position="450"/>
    </location>
</feature>
<feature type="chain" id="PRO_5027003090" evidence="1">
    <location>
        <begin position="22"/>
        <end position="487"/>
    </location>
</feature>
<sequence length="487" mass="55645">MKNLTSWITSLLIVFSAIVWAQEGTNDSLIQSAIKRYPMLKVCQPDKVGEKILCGTLNVLENREVIGGRTIPIDVYLFPSYGPNPENRCYMDYAGGPGVPNTVYLTEYEKGAFTNEFRKDRDILLIDLRGTGASKLKCKAYDTLNVDTRARIYDPDTAKECRNELQHTADLSQYNTANAVEDLNEVLEWLKVEQLDFCGGSYGTRIGVEWARRYPSRAASLILLGTVPPDFGLSNFADQEIEKQIQKLQQRCKSDKSCNDRFPDFVQKMQALAERLDKNPIQYDFVVDSSAAPIPVQMDGDHFRSMIAQQFAKGNELHRIPIWVEEADKGNFFPLIKKSTGSLIVHPVEWCQFCTEEPYTRFDPEYRNTALQFFTKGIYAIQDTEVCKTWGIQTYPDWLDKELQLEMPVLLMTGENDVLTPPRMAEKIVAVSPNSRHIVFAGQGHFLNDWDCWKQIMLQFLENYDLAGLMVDCSAEYRQPSFITDFK</sequence>
<dbReference type="InterPro" id="IPR000073">
    <property type="entry name" value="AB_hydrolase_1"/>
</dbReference>
<dbReference type="SUPFAM" id="SSF53474">
    <property type="entry name" value="alpha/beta-Hydrolases"/>
    <property type="match status" value="1"/>
</dbReference>
<protein>
    <submittedName>
        <fullName evidence="3">Alpha/beta fold hydrolase</fullName>
    </submittedName>
</protein>
<evidence type="ECO:0000256" key="1">
    <source>
        <dbReference type="SAM" id="SignalP"/>
    </source>
</evidence>
<organism evidence="3 4">
    <name type="scientific">Poritiphilus flavus</name>
    <dbReference type="NCBI Taxonomy" id="2697053"/>
    <lineage>
        <taxon>Bacteria</taxon>
        <taxon>Pseudomonadati</taxon>
        <taxon>Bacteroidota</taxon>
        <taxon>Flavobacteriia</taxon>
        <taxon>Flavobacteriales</taxon>
        <taxon>Flavobacteriaceae</taxon>
        <taxon>Poritiphilus</taxon>
    </lineage>
</organism>
<dbReference type="GO" id="GO:0016787">
    <property type="term" value="F:hydrolase activity"/>
    <property type="evidence" value="ECO:0007669"/>
    <property type="project" value="UniProtKB-KW"/>
</dbReference>
<dbReference type="RefSeq" id="WP_161435972.1">
    <property type="nucleotide sequence ID" value="NZ_WXYO01000006.1"/>
</dbReference>
<dbReference type="GO" id="GO:0016020">
    <property type="term" value="C:membrane"/>
    <property type="evidence" value="ECO:0007669"/>
    <property type="project" value="TreeGrafter"/>
</dbReference>
<feature type="signal peptide" evidence="1">
    <location>
        <begin position="1"/>
        <end position="21"/>
    </location>
</feature>
<gene>
    <name evidence="3" type="ORF">GTQ38_12965</name>
</gene>
<name>A0A6L9EEA4_9FLAO</name>
<dbReference type="Gene3D" id="3.40.50.1820">
    <property type="entry name" value="alpha/beta hydrolase"/>
    <property type="match status" value="1"/>
</dbReference>
<dbReference type="Proteomes" id="UP000475249">
    <property type="component" value="Unassembled WGS sequence"/>
</dbReference>
<proteinExistence type="predicted"/>